<feature type="domain" description="UPF0261" evidence="1">
    <location>
        <begin position="8"/>
        <end position="188"/>
    </location>
</feature>
<dbReference type="PANTHER" id="PTHR31862:SF1">
    <property type="entry name" value="UPF0261 DOMAIN PROTEIN (AFU_ORTHOLOGUE AFUA_1G10120)"/>
    <property type="match status" value="1"/>
</dbReference>
<accession>A0A1M2W463</accession>
<comment type="caution">
    <text evidence="3">The sequence shown here is derived from an EMBL/GenBank/DDBJ whole genome shotgun (WGS) entry which is preliminary data.</text>
</comment>
<dbReference type="Gene3D" id="3.40.50.12030">
    <property type="entry name" value="Uncharacterised protein family UPF0261, NC domain"/>
    <property type="match status" value="1"/>
</dbReference>
<dbReference type="InterPro" id="IPR008322">
    <property type="entry name" value="UPF0261"/>
</dbReference>
<dbReference type="AlphaFoldDB" id="A0A1M2W463"/>
<sequence>MPNEDLPCVAILGTCDTKLDELLYVRGQLLEVHRVRVTLFDVGRAPSTHPAVDVARSSILAFSGADSKSSSEPPSDVSSLSRAGFIATMASRVTPLLASLATAGMIHGLVALGGSGGSALASTVMRQLPLGFPKLLVSTMAAGDVRPFVGEADIAMLYSVVDIAGLNDILCPILDNAAGAIAGMARAYYARPRAAEEGAGKGKRIAITMFGVTTPAVTTARALLARYACTSYAFHANGAGGRALERLVSEGFFDGVLDLTTTELADELVGGVLSAGPHRLEAAARAGVPQVVSLGALDMVTFGPRASLPERFVREGRTIREHNTCVTIMRTTRDECVQLGRMIAKTLRGAGARPDRTEVWVPKGGMSGLDKDGGPFWDPDGVESLARAMKEEFEGDENGMQTRVVEREENINDPAFAKGMAQSLVRMMQLEPLNELETSLEEVGSG</sequence>
<reference evidence="3 4" key="1">
    <citation type="submission" date="2016-10" db="EMBL/GenBank/DDBJ databases">
        <title>Genome sequence of the basidiomycete white-rot fungus Trametes pubescens.</title>
        <authorList>
            <person name="Makela M.R."/>
            <person name="Granchi Z."/>
            <person name="Peng M."/>
            <person name="De Vries R.P."/>
            <person name="Grigoriev I."/>
            <person name="Riley R."/>
            <person name="Hilden K."/>
        </authorList>
    </citation>
    <scope>NUCLEOTIDE SEQUENCE [LARGE SCALE GENOMIC DNA]</scope>
    <source>
        <strain evidence="3 4">FBCC735</strain>
    </source>
</reference>
<evidence type="ECO:0000259" key="1">
    <source>
        <dbReference type="Pfam" id="PF06792"/>
    </source>
</evidence>
<dbReference type="OMA" id="RIAITMF"/>
<dbReference type="PANTHER" id="PTHR31862">
    <property type="entry name" value="UPF0261 DOMAIN PROTEIN (AFU_ORTHOLOGUE AFUA_1G10120)"/>
    <property type="match status" value="1"/>
</dbReference>
<dbReference type="Pfam" id="PF06792">
    <property type="entry name" value="UPF0261"/>
    <property type="match status" value="1"/>
</dbReference>
<dbReference type="OrthoDB" id="10264588at2759"/>
<dbReference type="InterPro" id="IPR044122">
    <property type="entry name" value="UPF0261_N"/>
</dbReference>
<evidence type="ECO:0000313" key="4">
    <source>
        <dbReference type="Proteomes" id="UP000184267"/>
    </source>
</evidence>
<dbReference type="PIRSF" id="PIRSF033271">
    <property type="entry name" value="UCP033271"/>
    <property type="match status" value="1"/>
</dbReference>
<protein>
    <submittedName>
        <fullName evidence="3">UPF0261 protein</fullName>
    </submittedName>
</protein>
<dbReference type="EMBL" id="MNAD01000276">
    <property type="protein sequence ID" value="OJT14593.1"/>
    <property type="molecule type" value="Genomic_DNA"/>
</dbReference>
<dbReference type="Proteomes" id="UP000184267">
    <property type="component" value="Unassembled WGS sequence"/>
</dbReference>
<organism evidence="3 4">
    <name type="scientific">Trametes pubescens</name>
    <name type="common">White-rot fungus</name>
    <dbReference type="NCBI Taxonomy" id="154538"/>
    <lineage>
        <taxon>Eukaryota</taxon>
        <taxon>Fungi</taxon>
        <taxon>Dikarya</taxon>
        <taxon>Basidiomycota</taxon>
        <taxon>Agaricomycotina</taxon>
        <taxon>Agaricomycetes</taxon>
        <taxon>Polyporales</taxon>
        <taxon>Polyporaceae</taxon>
        <taxon>Trametes</taxon>
    </lineage>
</organism>
<dbReference type="STRING" id="154538.A0A1M2W463"/>
<dbReference type="Gene3D" id="3.40.50.12020">
    <property type="entry name" value="Uncharacterised protein family UPF0261, NN domain"/>
    <property type="match status" value="1"/>
</dbReference>
<name>A0A1M2W463_TRAPU</name>
<proteinExistence type="predicted"/>
<gene>
    <name evidence="3" type="ORF">TRAPUB_8839</name>
</gene>
<evidence type="ECO:0000313" key="3">
    <source>
        <dbReference type="EMBL" id="OJT14593.1"/>
    </source>
</evidence>
<dbReference type="NCBIfam" id="NF002674">
    <property type="entry name" value="PRK02399.1-2"/>
    <property type="match status" value="1"/>
</dbReference>
<dbReference type="InterPro" id="IPR056778">
    <property type="entry name" value="UPF0261_C"/>
</dbReference>
<feature type="domain" description="UPF0261" evidence="2">
    <location>
        <begin position="203"/>
        <end position="428"/>
    </location>
</feature>
<dbReference type="CDD" id="cd15488">
    <property type="entry name" value="Tm-1-like"/>
    <property type="match status" value="1"/>
</dbReference>
<keyword evidence="4" id="KW-1185">Reference proteome</keyword>
<dbReference type="Pfam" id="PF23189">
    <property type="entry name" value="UPF0261_C"/>
    <property type="match status" value="1"/>
</dbReference>
<evidence type="ECO:0000259" key="2">
    <source>
        <dbReference type="Pfam" id="PF23189"/>
    </source>
</evidence>
<dbReference type="InterPro" id="IPR051353">
    <property type="entry name" value="Tobamovirus_resist_UPF0261"/>
</dbReference>